<dbReference type="InterPro" id="IPR035923">
    <property type="entry name" value="TT1751-like_sf"/>
</dbReference>
<evidence type="ECO:0000313" key="3">
    <source>
        <dbReference type="Proteomes" id="UP000076871"/>
    </source>
</evidence>
<dbReference type="OrthoDB" id="5190258at2759"/>
<organism evidence="2 3">
    <name type="scientific">Laetiporus sulphureus 93-53</name>
    <dbReference type="NCBI Taxonomy" id="1314785"/>
    <lineage>
        <taxon>Eukaryota</taxon>
        <taxon>Fungi</taxon>
        <taxon>Dikarya</taxon>
        <taxon>Basidiomycota</taxon>
        <taxon>Agaricomycotina</taxon>
        <taxon>Agaricomycetes</taxon>
        <taxon>Polyporales</taxon>
        <taxon>Laetiporus</taxon>
    </lineage>
</organism>
<dbReference type="Gene3D" id="3.30.310.70">
    <property type="entry name" value="TT1751-like domain"/>
    <property type="match status" value="1"/>
</dbReference>
<evidence type="ECO:0000259" key="1">
    <source>
        <dbReference type="Pfam" id="PF03625"/>
    </source>
</evidence>
<evidence type="ECO:0000313" key="2">
    <source>
        <dbReference type="EMBL" id="KZT08053.1"/>
    </source>
</evidence>
<dbReference type="Pfam" id="PF03625">
    <property type="entry name" value="DUF302"/>
    <property type="match status" value="1"/>
</dbReference>
<keyword evidence="3" id="KW-1185">Reference proteome</keyword>
<dbReference type="InParanoid" id="A0A165EZM5"/>
<dbReference type="InterPro" id="IPR005180">
    <property type="entry name" value="DUF302"/>
</dbReference>
<dbReference type="EMBL" id="KV427616">
    <property type="protein sequence ID" value="KZT08053.1"/>
    <property type="molecule type" value="Genomic_DNA"/>
</dbReference>
<gene>
    <name evidence="2" type="ORF">LAESUDRAFT_724038</name>
</gene>
<sequence>MSKAVAEFTGRRITYETPLPLREVTARLDAELNKEKTGPQLLKLLGTVKTREALEDGIHNMSGGNSFVLFGAASFHNWRSAYYERPTQKIFQYTLGNPLIAETMMRHDIRTALSVPFRILVAEKPDGRGTQLSYFQPSTLIAVPEGGKVNQELKAAAEALDGLAEKLLQKVTDFAPTDERLAKL</sequence>
<dbReference type="GeneID" id="63825559"/>
<dbReference type="CDD" id="cd14797">
    <property type="entry name" value="DUF302"/>
    <property type="match status" value="1"/>
</dbReference>
<proteinExistence type="predicted"/>
<dbReference type="SUPFAM" id="SSF103247">
    <property type="entry name" value="TT1751-like"/>
    <property type="match status" value="1"/>
</dbReference>
<feature type="domain" description="DUF302" evidence="1">
    <location>
        <begin position="93"/>
        <end position="137"/>
    </location>
</feature>
<protein>
    <recommendedName>
        <fullName evidence="1">DUF302 domain-containing protein</fullName>
    </recommendedName>
</protein>
<reference evidence="2 3" key="1">
    <citation type="journal article" date="2016" name="Mol. Biol. Evol.">
        <title>Comparative Genomics of Early-Diverging Mushroom-Forming Fungi Provides Insights into the Origins of Lignocellulose Decay Capabilities.</title>
        <authorList>
            <person name="Nagy L.G."/>
            <person name="Riley R."/>
            <person name="Tritt A."/>
            <person name="Adam C."/>
            <person name="Daum C."/>
            <person name="Floudas D."/>
            <person name="Sun H."/>
            <person name="Yadav J.S."/>
            <person name="Pangilinan J."/>
            <person name="Larsson K.H."/>
            <person name="Matsuura K."/>
            <person name="Barry K."/>
            <person name="Labutti K."/>
            <person name="Kuo R."/>
            <person name="Ohm R.A."/>
            <person name="Bhattacharya S.S."/>
            <person name="Shirouzu T."/>
            <person name="Yoshinaga Y."/>
            <person name="Martin F.M."/>
            <person name="Grigoriev I.V."/>
            <person name="Hibbett D.S."/>
        </authorList>
    </citation>
    <scope>NUCLEOTIDE SEQUENCE [LARGE SCALE GENOMIC DNA]</scope>
    <source>
        <strain evidence="2 3">93-53</strain>
    </source>
</reference>
<accession>A0A165EZM5</accession>
<dbReference type="RefSeq" id="XP_040765793.1">
    <property type="nucleotide sequence ID" value="XM_040908530.1"/>
</dbReference>
<dbReference type="Proteomes" id="UP000076871">
    <property type="component" value="Unassembled WGS sequence"/>
</dbReference>
<dbReference type="AlphaFoldDB" id="A0A165EZM5"/>
<name>A0A165EZM5_9APHY</name>